<dbReference type="InterPro" id="IPR001867">
    <property type="entry name" value="OmpR/PhoB-type_DNA-bd"/>
</dbReference>
<evidence type="ECO:0000256" key="3">
    <source>
        <dbReference type="ARBA" id="ARBA00023015"/>
    </source>
</evidence>
<dbReference type="Pfam" id="PF03704">
    <property type="entry name" value="BTAD"/>
    <property type="match status" value="1"/>
</dbReference>
<dbReference type="OrthoDB" id="4336084at2"/>
<evidence type="ECO:0000256" key="2">
    <source>
        <dbReference type="ARBA" id="ARBA00023012"/>
    </source>
</evidence>
<evidence type="ECO:0000256" key="6">
    <source>
        <dbReference type="PROSITE-ProRule" id="PRU01091"/>
    </source>
</evidence>
<keyword evidence="4 6" id="KW-0238">DNA-binding</keyword>
<dbReference type="KEGG" id="shun:DWB77_01914"/>
<keyword evidence="3" id="KW-0805">Transcription regulation</keyword>
<dbReference type="GO" id="GO:0000160">
    <property type="term" value="P:phosphorelay signal transduction system"/>
    <property type="evidence" value="ECO:0007669"/>
    <property type="project" value="UniProtKB-KW"/>
</dbReference>
<dbReference type="InterPro" id="IPR051677">
    <property type="entry name" value="AfsR-DnrI-RedD_regulator"/>
</dbReference>
<dbReference type="InterPro" id="IPR016032">
    <property type="entry name" value="Sig_transdc_resp-reg_C-effctor"/>
</dbReference>
<evidence type="ECO:0000259" key="7">
    <source>
        <dbReference type="PROSITE" id="PS51755"/>
    </source>
</evidence>
<feature type="DNA-binding region" description="OmpR/PhoB-type" evidence="6">
    <location>
        <begin position="11"/>
        <end position="109"/>
    </location>
</feature>
<dbReference type="GO" id="GO:0006355">
    <property type="term" value="P:regulation of DNA-templated transcription"/>
    <property type="evidence" value="ECO:0007669"/>
    <property type="project" value="InterPro"/>
</dbReference>
<gene>
    <name evidence="8" type="primary">afsR_5</name>
    <name evidence="8" type="ORF">DWB77_01914</name>
</gene>
<organism evidence="8 9">
    <name type="scientific">Streptomyces hundungensis</name>
    <dbReference type="NCBI Taxonomy" id="1077946"/>
    <lineage>
        <taxon>Bacteria</taxon>
        <taxon>Bacillati</taxon>
        <taxon>Actinomycetota</taxon>
        <taxon>Actinomycetes</taxon>
        <taxon>Kitasatosporales</taxon>
        <taxon>Streptomycetaceae</taxon>
        <taxon>Streptomyces</taxon>
    </lineage>
</organism>
<dbReference type="PROSITE" id="PS51755">
    <property type="entry name" value="OMPR_PHOB"/>
    <property type="match status" value="1"/>
</dbReference>
<evidence type="ECO:0000313" key="9">
    <source>
        <dbReference type="Proteomes" id="UP000271554"/>
    </source>
</evidence>
<keyword evidence="9" id="KW-1185">Reference proteome</keyword>
<dbReference type="PANTHER" id="PTHR35807">
    <property type="entry name" value="TRANSCRIPTIONAL REGULATOR REDD-RELATED"/>
    <property type="match status" value="1"/>
</dbReference>
<evidence type="ECO:0000256" key="4">
    <source>
        <dbReference type="ARBA" id="ARBA00023125"/>
    </source>
</evidence>
<dbReference type="InterPro" id="IPR005158">
    <property type="entry name" value="BTAD"/>
</dbReference>
<evidence type="ECO:0000256" key="5">
    <source>
        <dbReference type="ARBA" id="ARBA00023163"/>
    </source>
</evidence>
<dbReference type="Gene3D" id="1.10.10.10">
    <property type="entry name" value="Winged helix-like DNA-binding domain superfamily/Winged helix DNA-binding domain"/>
    <property type="match status" value="1"/>
</dbReference>
<dbReference type="Gene3D" id="3.30.450.180">
    <property type="match status" value="1"/>
</dbReference>
<dbReference type="CDD" id="cd15831">
    <property type="entry name" value="BTAD"/>
    <property type="match status" value="1"/>
</dbReference>
<dbReference type="InterPro" id="IPR036388">
    <property type="entry name" value="WH-like_DNA-bd_sf"/>
</dbReference>
<dbReference type="SMART" id="SM00862">
    <property type="entry name" value="Trans_reg_C"/>
    <property type="match status" value="1"/>
</dbReference>
<dbReference type="AlphaFoldDB" id="A0A387H7I8"/>
<dbReference type="SUPFAM" id="SSF48452">
    <property type="entry name" value="TPR-like"/>
    <property type="match status" value="1"/>
</dbReference>
<keyword evidence="5" id="KW-0804">Transcription</keyword>
<comment type="similarity">
    <text evidence="1">Belongs to the AfsR/DnrI/RedD regulatory family.</text>
</comment>
<feature type="domain" description="OmpR/PhoB-type" evidence="7">
    <location>
        <begin position="11"/>
        <end position="109"/>
    </location>
</feature>
<accession>A0A387H7I8</accession>
<dbReference type="InterPro" id="IPR041413">
    <property type="entry name" value="MLTR_LBD"/>
</dbReference>
<dbReference type="PANTHER" id="PTHR35807:SF1">
    <property type="entry name" value="TRANSCRIPTIONAL REGULATOR REDD"/>
    <property type="match status" value="1"/>
</dbReference>
<protein>
    <submittedName>
        <fullName evidence="8">Regulatory protein AfsR</fullName>
    </submittedName>
</protein>
<evidence type="ECO:0000256" key="1">
    <source>
        <dbReference type="ARBA" id="ARBA00005820"/>
    </source>
</evidence>
<dbReference type="GO" id="GO:0003677">
    <property type="term" value="F:DNA binding"/>
    <property type="evidence" value="ECO:0007669"/>
    <property type="project" value="UniProtKB-UniRule"/>
</dbReference>
<dbReference type="Pfam" id="PF00486">
    <property type="entry name" value="Trans_reg_C"/>
    <property type="match status" value="1"/>
</dbReference>
<sequence>MIETIIEKTTPLSLTSHGVQVKLLGVPEILVDDQPVPLRGETARRVLCHLLLASPRAIPNQRLIESVWGGEEPDSAMEQIRKIVSKLRRDLPGGRDLITTELGGYRITLAPEQLDLTVWTNAIQDVHQLIEAGDHHAAFEKLSLALDLWRGPALDGLDGQPFANEAVALHEERLNALETWCRLAMNELPISTVIAKIRREISQHPLQERLWDTLMRLLADNGRPLEALNEYSNLRKVLAQSLGVSPSPRLQDTYRRLELMANGETARPNLRQTTERTAAPPHTPKIPVWIKELLRGQEPNPAYVSDKYWNIVHRNQAMARWFPWLQGPDANLMTWALTNPSARRVLGDWEDHAAVYLGMIDRALRQNPDDAALRSLSATLSEADSLPTTVRDQPVDVATREGHHYTLNLPHITPEPVNVVSHILTPHGHGELRVVLLTSPQEPAA</sequence>
<keyword evidence="2" id="KW-0902">Two-component regulatory system</keyword>
<dbReference type="Pfam" id="PF17765">
    <property type="entry name" value="MLTR_LBD"/>
    <property type="match status" value="1"/>
</dbReference>
<dbReference type="SUPFAM" id="SSF46894">
    <property type="entry name" value="C-terminal effector domain of the bipartite response regulators"/>
    <property type="match status" value="1"/>
</dbReference>
<reference evidence="8 9" key="1">
    <citation type="submission" date="2018-10" db="EMBL/GenBank/DDBJ databases">
        <title>Relationship between Morphology and Antimicrobial Activity in Streptomyces.</title>
        <authorList>
            <person name="Kang H.J."/>
            <person name="Kim S.B."/>
        </authorList>
    </citation>
    <scope>NUCLEOTIDE SEQUENCE [LARGE SCALE GENOMIC DNA]</scope>
    <source>
        <strain evidence="8 9">BH38</strain>
    </source>
</reference>
<dbReference type="InterPro" id="IPR011990">
    <property type="entry name" value="TPR-like_helical_dom_sf"/>
</dbReference>
<dbReference type="RefSeq" id="WP_120720836.1">
    <property type="nucleotide sequence ID" value="NZ_CP032698.1"/>
</dbReference>
<dbReference type="SMART" id="SM01043">
    <property type="entry name" value="BTAD"/>
    <property type="match status" value="1"/>
</dbReference>
<name>A0A387H7I8_9ACTN</name>
<dbReference type="Proteomes" id="UP000271554">
    <property type="component" value="Chromosome"/>
</dbReference>
<dbReference type="EMBL" id="CP032698">
    <property type="protein sequence ID" value="AYG79796.1"/>
    <property type="molecule type" value="Genomic_DNA"/>
</dbReference>
<dbReference type="Gene3D" id="1.25.40.10">
    <property type="entry name" value="Tetratricopeptide repeat domain"/>
    <property type="match status" value="1"/>
</dbReference>
<proteinExistence type="inferred from homology"/>
<evidence type="ECO:0000313" key="8">
    <source>
        <dbReference type="EMBL" id="AYG79796.1"/>
    </source>
</evidence>